<comment type="caution">
    <text evidence="2">The sequence shown here is derived from an EMBL/GenBank/DDBJ whole genome shotgun (WGS) entry which is preliminary data.</text>
</comment>
<dbReference type="AlphaFoldDB" id="A0A7J9FCD2"/>
<feature type="domain" description="Diacylglycerol kinase accessory" evidence="1">
    <location>
        <begin position="5"/>
        <end position="32"/>
    </location>
</feature>
<organism evidence="2 3">
    <name type="scientific">Gossypium trilobum</name>
    <dbReference type="NCBI Taxonomy" id="34281"/>
    <lineage>
        <taxon>Eukaryota</taxon>
        <taxon>Viridiplantae</taxon>
        <taxon>Streptophyta</taxon>
        <taxon>Embryophyta</taxon>
        <taxon>Tracheophyta</taxon>
        <taxon>Spermatophyta</taxon>
        <taxon>Magnoliopsida</taxon>
        <taxon>eudicotyledons</taxon>
        <taxon>Gunneridae</taxon>
        <taxon>Pentapetalae</taxon>
        <taxon>rosids</taxon>
        <taxon>malvids</taxon>
        <taxon>Malvales</taxon>
        <taxon>Malvaceae</taxon>
        <taxon>Malvoideae</taxon>
        <taxon>Gossypium</taxon>
    </lineage>
</organism>
<dbReference type="EMBL" id="JABEZW010000013">
    <property type="protein sequence ID" value="MBA0782818.1"/>
    <property type="molecule type" value="Genomic_DNA"/>
</dbReference>
<keyword evidence="3" id="KW-1185">Reference proteome</keyword>
<accession>A0A7J9FCD2</accession>
<evidence type="ECO:0000313" key="3">
    <source>
        <dbReference type="Proteomes" id="UP000593568"/>
    </source>
</evidence>
<dbReference type="GO" id="GO:0004143">
    <property type="term" value="F:ATP-dependent diacylglycerol kinase activity"/>
    <property type="evidence" value="ECO:0007669"/>
    <property type="project" value="InterPro"/>
</dbReference>
<evidence type="ECO:0000313" key="2">
    <source>
        <dbReference type="EMBL" id="MBA0782818.1"/>
    </source>
</evidence>
<name>A0A7J9FCD2_9ROSI</name>
<proteinExistence type="predicted"/>
<reference evidence="2 3" key="1">
    <citation type="journal article" date="2019" name="Genome Biol. Evol.">
        <title>Insights into the evolution of the New World diploid cottons (Gossypium, subgenus Houzingenia) based on genome sequencing.</title>
        <authorList>
            <person name="Grover C.E."/>
            <person name="Arick M.A. 2nd"/>
            <person name="Thrash A."/>
            <person name="Conover J.L."/>
            <person name="Sanders W.S."/>
            <person name="Peterson D.G."/>
            <person name="Frelichowski J.E."/>
            <person name="Scheffler J.A."/>
            <person name="Scheffler B.E."/>
            <person name="Wendel J.F."/>
        </authorList>
    </citation>
    <scope>NUCLEOTIDE SEQUENCE [LARGE SCALE GENOMIC DNA]</scope>
    <source>
        <strain evidence="2">8</strain>
        <tissue evidence="2">Leaf</tissue>
    </source>
</reference>
<sequence>MLPTGMDAQVSYAFHSERKLHPEKFKNQLVNQV</sequence>
<dbReference type="Proteomes" id="UP000593568">
    <property type="component" value="Unassembled WGS sequence"/>
</dbReference>
<evidence type="ECO:0000259" key="1">
    <source>
        <dbReference type="Pfam" id="PF00609"/>
    </source>
</evidence>
<dbReference type="GO" id="GO:0007200">
    <property type="term" value="P:phospholipase C-activating G protein-coupled receptor signaling pathway"/>
    <property type="evidence" value="ECO:0007669"/>
    <property type="project" value="InterPro"/>
</dbReference>
<dbReference type="InterPro" id="IPR000756">
    <property type="entry name" value="Diacylglycerol_kin_accessory"/>
</dbReference>
<dbReference type="Pfam" id="PF00609">
    <property type="entry name" value="DAGK_acc"/>
    <property type="match status" value="1"/>
</dbReference>
<protein>
    <recommendedName>
        <fullName evidence="1">Diacylglycerol kinase accessory domain-containing protein</fullName>
    </recommendedName>
</protein>
<gene>
    <name evidence="2" type="ORF">Gotri_000642</name>
</gene>